<accession>A0A6J5EG30</accession>
<dbReference type="InterPro" id="IPR051472">
    <property type="entry name" value="T3SS_Stator/FliH"/>
</dbReference>
<evidence type="ECO:0000313" key="16">
    <source>
        <dbReference type="Proteomes" id="UP000494363"/>
    </source>
</evidence>
<evidence type="ECO:0000256" key="11">
    <source>
        <dbReference type="ARBA" id="ARBA00040494"/>
    </source>
</evidence>
<feature type="domain" description="Flagellar assembly protein FliH/Type III secretion system HrpE" evidence="14">
    <location>
        <begin position="109"/>
        <end position="228"/>
    </location>
</feature>
<comment type="function">
    <text evidence="1">Needed for flagellar regrowth and assembly.</text>
</comment>
<keyword evidence="8" id="KW-0653">Protein transport</keyword>
<feature type="region of interest" description="Disordered" evidence="13">
    <location>
        <begin position="242"/>
        <end position="273"/>
    </location>
</feature>
<dbReference type="NCBIfam" id="TIGR02499">
    <property type="entry name" value="HrpE_YscL_not"/>
    <property type="match status" value="1"/>
</dbReference>
<protein>
    <recommendedName>
        <fullName evidence="4">Flagellar assembly protein FliH</fullName>
    </recommendedName>
    <alternativeName>
        <fullName evidence="11">Type 3 secretion system stator protein</fullName>
    </alternativeName>
</protein>
<proteinExistence type="inferred from homology"/>
<keyword evidence="12" id="KW-0175">Coiled coil</keyword>
<sequence>MAIWLRHPRLADTDGQDGTLGARVGAAADIVRAEEFAALVDVDQCYQQLEAHRETLLDAARAEAARVIASGKTQARALLEEARRLHAEAAERGYRAGTERALAEWFERLAQAESAHAEVQERMRARLAGVVASAVEQIVKVEKRELLFERALSDIDRIADGAAYVRVTVHPDDLAGAQLTFSRLGARWRELGQAFPLYVNADPGLQPGSCICESDFGTIDASLDTQLRAMRDAVTRALKRAGKVAASHENPHDRAAPEEDGESIVDQSVTPDE</sequence>
<evidence type="ECO:0000256" key="9">
    <source>
        <dbReference type="ARBA" id="ARBA00023225"/>
    </source>
</evidence>
<evidence type="ECO:0000256" key="13">
    <source>
        <dbReference type="SAM" id="MobiDB-lite"/>
    </source>
</evidence>
<organism evidence="15 16">
    <name type="scientific">Paraburkholderia humisilvae</name>
    <dbReference type="NCBI Taxonomy" id="627669"/>
    <lineage>
        <taxon>Bacteria</taxon>
        <taxon>Pseudomonadati</taxon>
        <taxon>Pseudomonadota</taxon>
        <taxon>Betaproteobacteria</taxon>
        <taxon>Burkholderiales</taxon>
        <taxon>Burkholderiaceae</taxon>
        <taxon>Paraburkholderia</taxon>
    </lineage>
</organism>
<dbReference type="Proteomes" id="UP000494363">
    <property type="component" value="Unassembled WGS sequence"/>
</dbReference>
<comment type="subcellular location">
    <subcellularLocation>
        <location evidence="2">Cytoplasm</location>
    </subcellularLocation>
</comment>
<evidence type="ECO:0000256" key="1">
    <source>
        <dbReference type="ARBA" id="ARBA00003041"/>
    </source>
</evidence>
<keyword evidence="7" id="KW-1005">Bacterial flagellum biogenesis</keyword>
<evidence type="ECO:0000259" key="14">
    <source>
        <dbReference type="Pfam" id="PF02108"/>
    </source>
</evidence>
<keyword evidence="9" id="KW-1006">Bacterial flagellum protein export</keyword>
<evidence type="ECO:0000313" key="15">
    <source>
        <dbReference type="EMBL" id="CAB3764331.1"/>
    </source>
</evidence>
<dbReference type="RefSeq" id="WP_175228969.1">
    <property type="nucleotide sequence ID" value="NZ_CADIKH010000024.1"/>
</dbReference>
<name>A0A6J5EG30_9BURK</name>
<dbReference type="EMBL" id="CADIKH010000024">
    <property type="protein sequence ID" value="CAB3764331.1"/>
    <property type="molecule type" value="Genomic_DNA"/>
</dbReference>
<evidence type="ECO:0000256" key="4">
    <source>
        <dbReference type="ARBA" id="ARBA00016507"/>
    </source>
</evidence>
<keyword evidence="5" id="KW-0813">Transport</keyword>
<dbReference type="GO" id="GO:0005829">
    <property type="term" value="C:cytosol"/>
    <property type="evidence" value="ECO:0007669"/>
    <property type="project" value="TreeGrafter"/>
</dbReference>
<evidence type="ECO:0000256" key="6">
    <source>
        <dbReference type="ARBA" id="ARBA00022490"/>
    </source>
</evidence>
<dbReference type="GO" id="GO:0030254">
    <property type="term" value="P:protein secretion by the type III secretion system"/>
    <property type="evidence" value="ECO:0007669"/>
    <property type="project" value="InterPro"/>
</dbReference>
<keyword evidence="6" id="KW-0963">Cytoplasm</keyword>
<evidence type="ECO:0000256" key="3">
    <source>
        <dbReference type="ARBA" id="ARBA00006602"/>
    </source>
</evidence>
<evidence type="ECO:0000256" key="2">
    <source>
        <dbReference type="ARBA" id="ARBA00004496"/>
    </source>
</evidence>
<feature type="coiled-coil region" evidence="12">
    <location>
        <begin position="72"/>
        <end position="122"/>
    </location>
</feature>
<dbReference type="Pfam" id="PF02108">
    <property type="entry name" value="FliH"/>
    <property type="match status" value="1"/>
</dbReference>
<dbReference type="InterPro" id="IPR018035">
    <property type="entry name" value="Flagellar_FliH/T3SS_HrpE"/>
</dbReference>
<evidence type="ECO:0000256" key="7">
    <source>
        <dbReference type="ARBA" id="ARBA00022795"/>
    </source>
</evidence>
<reference evidence="15 16" key="1">
    <citation type="submission" date="2020-04" db="EMBL/GenBank/DDBJ databases">
        <authorList>
            <person name="De Canck E."/>
        </authorList>
    </citation>
    <scope>NUCLEOTIDE SEQUENCE [LARGE SCALE GENOMIC DNA]</scope>
    <source>
        <strain evidence="15 16">LMG 29542</strain>
    </source>
</reference>
<dbReference type="GO" id="GO:0044781">
    <property type="term" value="P:bacterial-type flagellum organization"/>
    <property type="evidence" value="ECO:0007669"/>
    <property type="project" value="UniProtKB-KW"/>
</dbReference>
<evidence type="ECO:0000256" key="12">
    <source>
        <dbReference type="SAM" id="Coils"/>
    </source>
</evidence>
<gene>
    <name evidence="15" type="ORF">LMG29542_04864</name>
</gene>
<dbReference type="InterPro" id="IPR012842">
    <property type="entry name" value="T3SS_SctL/SctL2"/>
</dbReference>
<evidence type="ECO:0000256" key="10">
    <source>
        <dbReference type="ARBA" id="ARBA00024335"/>
    </source>
</evidence>
<comment type="similarity">
    <text evidence="3">Belongs to the FliH family.</text>
</comment>
<comment type="similarity">
    <text evidence="10">Belongs to the SctL stator family.</text>
</comment>
<evidence type="ECO:0000256" key="5">
    <source>
        <dbReference type="ARBA" id="ARBA00022448"/>
    </source>
</evidence>
<dbReference type="PANTHER" id="PTHR34982:SF1">
    <property type="entry name" value="FLAGELLAR ASSEMBLY PROTEIN FLIH"/>
    <property type="match status" value="1"/>
</dbReference>
<dbReference type="AlphaFoldDB" id="A0A6J5EG30"/>
<dbReference type="PANTHER" id="PTHR34982">
    <property type="entry name" value="YOP PROTEINS TRANSLOCATION PROTEIN L"/>
    <property type="match status" value="1"/>
</dbReference>
<keyword evidence="16" id="KW-1185">Reference proteome</keyword>
<evidence type="ECO:0000256" key="8">
    <source>
        <dbReference type="ARBA" id="ARBA00022927"/>
    </source>
</evidence>